<dbReference type="EMBL" id="MU155292">
    <property type="protein sequence ID" value="KAF9476491.1"/>
    <property type="molecule type" value="Genomic_DNA"/>
</dbReference>
<evidence type="ECO:0000256" key="1">
    <source>
        <dbReference type="ARBA" id="ARBA00034125"/>
    </source>
</evidence>
<dbReference type="PANTHER" id="PTHR31082">
    <property type="entry name" value="PHEROMONE-REGULATED MEMBRANE PROTEIN 10"/>
    <property type="match status" value="1"/>
</dbReference>
<dbReference type="Pfam" id="PF06738">
    <property type="entry name" value="ThrE"/>
    <property type="match status" value="1"/>
</dbReference>
<evidence type="ECO:0000313" key="6">
    <source>
        <dbReference type="Proteomes" id="UP000807469"/>
    </source>
</evidence>
<dbReference type="PANTHER" id="PTHR31082:SF4">
    <property type="entry name" value="PHEROMONE-REGULATED MEMBRANE PROTEIN 10"/>
    <property type="match status" value="1"/>
</dbReference>
<dbReference type="InterPro" id="IPR051361">
    <property type="entry name" value="ThrE/Ser_Exporter"/>
</dbReference>
<protein>
    <submittedName>
        <fullName evidence="5">DUF1212-domain-containing protein</fullName>
    </submittedName>
</protein>
<reference evidence="5" key="1">
    <citation type="submission" date="2020-11" db="EMBL/GenBank/DDBJ databases">
        <authorList>
            <consortium name="DOE Joint Genome Institute"/>
            <person name="Ahrendt S."/>
            <person name="Riley R."/>
            <person name="Andreopoulos W."/>
            <person name="Labutti K."/>
            <person name="Pangilinan J."/>
            <person name="Ruiz-Duenas F.J."/>
            <person name="Barrasa J.M."/>
            <person name="Sanchez-Garcia M."/>
            <person name="Camarero S."/>
            <person name="Miyauchi S."/>
            <person name="Serrano A."/>
            <person name="Linde D."/>
            <person name="Babiker R."/>
            <person name="Drula E."/>
            <person name="Ayuso-Fernandez I."/>
            <person name="Pacheco R."/>
            <person name="Padilla G."/>
            <person name="Ferreira P."/>
            <person name="Barriuso J."/>
            <person name="Kellner H."/>
            <person name="Castanera R."/>
            <person name="Alfaro M."/>
            <person name="Ramirez L."/>
            <person name="Pisabarro A.G."/>
            <person name="Kuo A."/>
            <person name="Tritt A."/>
            <person name="Lipzen A."/>
            <person name="He G."/>
            <person name="Yan M."/>
            <person name="Ng V."/>
            <person name="Cullen D."/>
            <person name="Martin F."/>
            <person name="Rosso M.-N."/>
            <person name="Henrissat B."/>
            <person name="Hibbett D."/>
            <person name="Martinez A.T."/>
            <person name="Grigoriev I.V."/>
        </authorList>
    </citation>
    <scope>NUCLEOTIDE SEQUENCE</scope>
    <source>
        <strain evidence="5">CIRM-BRFM 674</strain>
    </source>
</reference>
<feature type="transmembrane region" description="Helical" evidence="3">
    <location>
        <begin position="181"/>
        <end position="200"/>
    </location>
</feature>
<feature type="transmembrane region" description="Helical" evidence="3">
    <location>
        <begin position="230"/>
        <end position="250"/>
    </location>
</feature>
<proteinExistence type="inferred from homology"/>
<dbReference type="GO" id="GO:0022857">
    <property type="term" value="F:transmembrane transporter activity"/>
    <property type="evidence" value="ECO:0007669"/>
    <property type="project" value="InterPro"/>
</dbReference>
<feature type="compositionally biased region" description="Polar residues" evidence="2">
    <location>
        <begin position="7"/>
        <end position="16"/>
    </location>
</feature>
<feature type="transmembrane region" description="Helical" evidence="3">
    <location>
        <begin position="449"/>
        <end position="466"/>
    </location>
</feature>
<gene>
    <name evidence="5" type="ORF">BDN70DRAFT_907629</name>
</gene>
<dbReference type="InterPro" id="IPR010619">
    <property type="entry name" value="ThrE-like_N"/>
</dbReference>
<sequence length="540" mass="59039">MRRDESAYSQTSTLNSEFLDPDDPRATGKEPGQVEDQEDLEKNILRQMDYRTRRKHIQRIRIEFNVSSMKHRHEFLLKLARALMSFGAPSHRIESQLVAAARIIDVQAEFIHLPGVIICSYGDQDLGTSQTHFVKCGGRLSLGALHKVHLIYRSVVHDEISAKKATEQLEALLIAPPPYSVWFRCFLAFCLSALICPLAFGGSFLDMWIAGIAAFVLAYLQLSVAEKSALYANVFEITISILVSFTARGLSSIPTQIFCYTAISSAGIIGILPGYLILSSSLELASKNIVCGSVKMVYALIYTLFLGFGLQIGSDFYLLFDPTARRHLDELAAKLSSTVSLTGVWLADNGTADATGVPLNGTWTFTHTILPKEQDIINACYRPARFHWFLQPFPLWTSFLIVPLFSTLSSLANLQPLRSKQLLVMVVISCCSYASNKIANHYIFNRSDVVSAIGAFTVGLLGNAYSRKMGGTAFTSMVTGVLFLVPSGLSQAGGITANGNGIDIGGAMIAVTIGITVGLFMSQALVYTFGTRKNAAVFSF</sequence>
<feature type="transmembrane region" description="Helical" evidence="3">
    <location>
        <begin position="298"/>
        <end position="319"/>
    </location>
</feature>
<keyword evidence="3" id="KW-0472">Membrane</keyword>
<evidence type="ECO:0000313" key="5">
    <source>
        <dbReference type="EMBL" id="KAF9476491.1"/>
    </source>
</evidence>
<comment type="similarity">
    <text evidence="1">Belongs to the ThrE exporter (TC 2.A.79) family.</text>
</comment>
<feature type="transmembrane region" description="Helical" evidence="3">
    <location>
        <begin position="504"/>
        <end position="529"/>
    </location>
</feature>
<evidence type="ECO:0000259" key="4">
    <source>
        <dbReference type="Pfam" id="PF06738"/>
    </source>
</evidence>
<feature type="transmembrane region" description="Helical" evidence="3">
    <location>
        <begin position="257"/>
        <end position="278"/>
    </location>
</feature>
<feature type="transmembrane region" description="Helical" evidence="3">
    <location>
        <begin position="473"/>
        <end position="492"/>
    </location>
</feature>
<keyword evidence="6" id="KW-1185">Reference proteome</keyword>
<dbReference type="AlphaFoldDB" id="A0A9P5YZ15"/>
<evidence type="ECO:0000256" key="2">
    <source>
        <dbReference type="SAM" id="MobiDB-lite"/>
    </source>
</evidence>
<comment type="caution">
    <text evidence="5">The sequence shown here is derived from an EMBL/GenBank/DDBJ whole genome shotgun (WGS) entry which is preliminary data.</text>
</comment>
<feature type="transmembrane region" description="Helical" evidence="3">
    <location>
        <begin position="393"/>
        <end position="411"/>
    </location>
</feature>
<feature type="domain" description="Threonine/serine exporter-like N-terminal" evidence="4">
    <location>
        <begin position="75"/>
        <end position="316"/>
    </location>
</feature>
<feature type="transmembrane region" description="Helical" evidence="3">
    <location>
        <begin position="423"/>
        <end position="443"/>
    </location>
</feature>
<dbReference type="Proteomes" id="UP000807469">
    <property type="component" value="Unassembled WGS sequence"/>
</dbReference>
<dbReference type="OrthoDB" id="413008at2759"/>
<feature type="transmembrane region" description="Helical" evidence="3">
    <location>
        <begin position="207"/>
        <end position="224"/>
    </location>
</feature>
<feature type="region of interest" description="Disordered" evidence="2">
    <location>
        <begin position="1"/>
        <end position="37"/>
    </location>
</feature>
<organism evidence="5 6">
    <name type="scientific">Pholiota conissans</name>
    <dbReference type="NCBI Taxonomy" id="109636"/>
    <lineage>
        <taxon>Eukaryota</taxon>
        <taxon>Fungi</taxon>
        <taxon>Dikarya</taxon>
        <taxon>Basidiomycota</taxon>
        <taxon>Agaricomycotina</taxon>
        <taxon>Agaricomycetes</taxon>
        <taxon>Agaricomycetidae</taxon>
        <taxon>Agaricales</taxon>
        <taxon>Agaricineae</taxon>
        <taxon>Strophariaceae</taxon>
        <taxon>Pholiota</taxon>
    </lineage>
</organism>
<keyword evidence="3" id="KW-1133">Transmembrane helix</keyword>
<evidence type="ECO:0000256" key="3">
    <source>
        <dbReference type="SAM" id="Phobius"/>
    </source>
</evidence>
<accession>A0A9P5YZ15</accession>
<name>A0A9P5YZ15_9AGAR</name>
<keyword evidence="3" id="KW-0812">Transmembrane</keyword>